<dbReference type="AlphaFoldDB" id="B0TDF1"/>
<dbReference type="KEGG" id="hmo:HM1_1622"/>
<evidence type="ECO:0000313" key="1">
    <source>
        <dbReference type="EMBL" id="ABZ84192.1"/>
    </source>
</evidence>
<organism evidence="1 2">
    <name type="scientific">Heliobacterium modesticaldum (strain ATCC 51547 / Ice1)</name>
    <dbReference type="NCBI Taxonomy" id="498761"/>
    <lineage>
        <taxon>Bacteria</taxon>
        <taxon>Bacillati</taxon>
        <taxon>Bacillota</taxon>
        <taxon>Clostridia</taxon>
        <taxon>Eubacteriales</taxon>
        <taxon>Heliobacteriaceae</taxon>
        <taxon>Heliomicrobium</taxon>
    </lineage>
</organism>
<reference evidence="1 2" key="1">
    <citation type="journal article" date="2008" name="J. Bacteriol.">
        <title>The genome of Heliobacterium modesticaldum, a phototrophic representative of the Firmicutes containing the simplest photosynthetic apparatus.</title>
        <authorList>
            <person name="Sattley W.M."/>
            <person name="Madigan M.T."/>
            <person name="Swingley W.D."/>
            <person name="Cheung P.C."/>
            <person name="Clocksin K.M."/>
            <person name="Conrad A.L."/>
            <person name="Dejesa L.C."/>
            <person name="Honchak B.M."/>
            <person name="Jung D.O."/>
            <person name="Karbach L.E."/>
            <person name="Kurdoglu A."/>
            <person name="Lahiri S."/>
            <person name="Mastrian S.D."/>
            <person name="Page L.E."/>
            <person name="Taylor H.L."/>
            <person name="Wang Z.T."/>
            <person name="Raymond J."/>
            <person name="Chen M."/>
            <person name="Blankenship R.E."/>
            <person name="Touchman J.W."/>
        </authorList>
    </citation>
    <scope>NUCLEOTIDE SEQUENCE [LARGE SCALE GENOMIC DNA]</scope>
    <source>
        <strain evidence="2">ATCC 51547 / Ice1</strain>
    </source>
</reference>
<accession>B0TDF1</accession>
<dbReference type="Proteomes" id="UP000008550">
    <property type="component" value="Chromosome"/>
</dbReference>
<gene>
    <name evidence="1" type="ORF">HM1_1622</name>
</gene>
<evidence type="ECO:0000313" key="2">
    <source>
        <dbReference type="Proteomes" id="UP000008550"/>
    </source>
</evidence>
<dbReference type="EMBL" id="CP000930">
    <property type="protein sequence ID" value="ABZ84192.1"/>
    <property type="molecule type" value="Genomic_DNA"/>
</dbReference>
<keyword evidence="2" id="KW-1185">Reference proteome</keyword>
<proteinExistence type="predicted"/>
<dbReference type="HOGENOM" id="CLU_2954207_0_0_9"/>
<name>B0TDF1_HELMI</name>
<protein>
    <submittedName>
        <fullName evidence="1">Uncharacterized protein</fullName>
    </submittedName>
</protein>
<sequence length="59" mass="6780">MLDRTITRNAFCIEGIELYLYAHELALGIIKPAEGTREKVTNPLVEEIRRIHGIKDDDQ</sequence>